<dbReference type="AlphaFoldDB" id="A0A0F3GZK5"/>
<accession>A0A0F3GZK5</accession>
<dbReference type="NCBIfam" id="NF001531">
    <property type="entry name" value="PRK00364.2-2"/>
    <property type="match status" value="1"/>
</dbReference>
<dbReference type="GO" id="GO:0051087">
    <property type="term" value="F:protein-folding chaperone binding"/>
    <property type="evidence" value="ECO:0007669"/>
    <property type="project" value="TreeGrafter"/>
</dbReference>
<evidence type="ECO:0000256" key="2">
    <source>
        <dbReference type="ARBA" id="ARBA00023186"/>
    </source>
</evidence>
<organism evidence="5 6">
    <name type="scientific">Candidatus Magnetobacterium bavaricum</name>
    <dbReference type="NCBI Taxonomy" id="29290"/>
    <lineage>
        <taxon>Bacteria</taxon>
        <taxon>Pseudomonadati</taxon>
        <taxon>Nitrospirota</taxon>
        <taxon>Thermodesulfovibrionia</taxon>
        <taxon>Thermodesulfovibrionales</taxon>
        <taxon>Candidatus Magnetobacteriaceae</taxon>
        <taxon>Candidatus Magnetobacterium</taxon>
    </lineage>
</organism>
<dbReference type="Proteomes" id="UP000033423">
    <property type="component" value="Unassembled WGS sequence"/>
</dbReference>
<evidence type="ECO:0000256" key="4">
    <source>
        <dbReference type="RuleBase" id="RU000535"/>
    </source>
</evidence>
<dbReference type="CDD" id="cd00320">
    <property type="entry name" value="cpn10"/>
    <property type="match status" value="1"/>
</dbReference>
<evidence type="ECO:0000256" key="3">
    <source>
        <dbReference type="HAMAP-Rule" id="MF_00580"/>
    </source>
</evidence>
<dbReference type="GO" id="GO:0005524">
    <property type="term" value="F:ATP binding"/>
    <property type="evidence" value="ECO:0007669"/>
    <property type="project" value="InterPro"/>
</dbReference>
<keyword evidence="2 3" id="KW-0143">Chaperone</keyword>
<comment type="subunit">
    <text evidence="3">Heptamer of 7 subunits arranged in a ring. Interacts with the chaperonin GroEL.</text>
</comment>
<dbReference type="SMART" id="SM00883">
    <property type="entry name" value="Cpn10"/>
    <property type="match status" value="1"/>
</dbReference>
<dbReference type="GO" id="GO:0005737">
    <property type="term" value="C:cytoplasm"/>
    <property type="evidence" value="ECO:0007669"/>
    <property type="project" value="UniProtKB-SubCell"/>
</dbReference>
<dbReference type="InterPro" id="IPR011032">
    <property type="entry name" value="GroES-like_sf"/>
</dbReference>
<dbReference type="PANTHER" id="PTHR10772">
    <property type="entry name" value="10 KDA HEAT SHOCK PROTEIN"/>
    <property type="match status" value="1"/>
</dbReference>
<dbReference type="InterPro" id="IPR020818">
    <property type="entry name" value="Chaperonin_GroES"/>
</dbReference>
<comment type="subcellular location">
    <subcellularLocation>
        <location evidence="3">Cytoplasm</location>
    </subcellularLocation>
</comment>
<dbReference type="PRINTS" id="PR00297">
    <property type="entry name" value="CHAPERONIN10"/>
</dbReference>
<proteinExistence type="inferred from homology"/>
<comment type="caution">
    <text evidence="5">The sequence shown here is derived from an EMBL/GenBank/DDBJ whole genome shotgun (WGS) entry which is preliminary data.</text>
</comment>
<dbReference type="Gene3D" id="2.30.33.40">
    <property type="entry name" value="GroES chaperonin"/>
    <property type="match status" value="1"/>
</dbReference>
<dbReference type="PANTHER" id="PTHR10772:SF58">
    <property type="entry name" value="CO-CHAPERONIN GROES"/>
    <property type="match status" value="1"/>
</dbReference>
<dbReference type="HAMAP" id="MF_00580">
    <property type="entry name" value="CH10"/>
    <property type="match status" value="1"/>
</dbReference>
<evidence type="ECO:0000256" key="1">
    <source>
        <dbReference type="ARBA" id="ARBA00006975"/>
    </source>
</evidence>
<dbReference type="GO" id="GO:0051082">
    <property type="term" value="F:unfolded protein binding"/>
    <property type="evidence" value="ECO:0007669"/>
    <property type="project" value="TreeGrafter"/>
</dbReference>
<comment type="function">
    <text evidence="3 4">Together with the chaperonin GroEL, plays an essential role in assisting protein folding. The GroEL-GroES system forms a nano-cage that allows encapsulation of the non-native substrate proteins and provides a physical environment optimized to promote and accelerate protein folding. GroES binds to the apical surface of the GroEL ring, thereby capping the opening of the GroEL channel.</text>
</comment>
<dbReference type="InterPro" id="IPR037124">
    <property type="entry name" value="Chaperonin_GroES_sf"/>
</dbReference>
<name>A0A0F3GZK5_9BACT</name>
<reference evidence="5 6" key="1">
    <citation type="submission" date="2015-02" db="EMBL/GenBank/DDBJ databases">
        <title>Single-cell genomics of uncultivated deep-branching MTB reveals a conserved set of magnetosome genes.</title>
        <authorList>
            <person name="Kolinko S."/>
            <person name="Richter M."/>
            <person name="Glockner F.O."/>
            <person name="Brachmann A."/>
            <person name="Schuler D."/>
        </authorList>
    </citation>
    <scope>NUCLEOTIDE SEQUENCE [LARGE SCALE GENOMIC DNA]</scope>
    <source>
        <strain evidence="5">TM-1</strain>
    </source>
</reference>
<gene>
    <name evidence="3" type="primary">groES</name>
    <name evidence="3" type="synonym">groS</name>
    <name evidence="5" type="ORF">MBAV_000475</name>
</gene>
<dbReference type="Pfam" id="PF00166">
    <property type="entry name" value="Cpn10"/>
    <property type="match status" value="1"/>
</dbReference>
<dbReference type="FunFam" id="2.30.33.40:FF:000001">
    <property type="entry name" value="10 kDa chaperonin"/>
    <property type="match status" value="1"/>
</dbReference>
<dbReference type="EMBL" id="LACI01000225">
    <property type="protein sequence ID" value="KJU87336.1"/>
    <property type="molecule type" value="Genomic_DNA"/>
</dbReference>
<dbReference type="GO" id="GO:0044183">
    <property type="term" value="F:protein folding chaperone"/>
    <property type="evidence" value="ECO:0007669"/>
    <property type="project" value="InterPro"/>
</dbReference>
<sequence>MSMKFKPLKERVFVSYKEEMAMTAGGLYVPDTAKEKPQRGKVEAVGSEVKELKVGDEVLFDKYSGSKVNIDGTDYLIVKEEDILGIIE</sequence>
<dbReference type="PROSITE" id="PS00681">
    <property type="entry name" value="CHAPERONINS_CPN10"/>
    <property type="match status" value="1"/>
</dbReference>
<dbReference type="PATRIC" id="fig|29290.4.peg.653"/>
<evidence type="ECO:0000313" key="6">
    <source>
        <dbReference type="Proteomes" id="UP000033423"/>
    </source>
</evidence>
<keyword evidence="3" id="KW-0963">Cytoplasm</keyword>
<dbReference type="GO" id="GO:0046872">
    <property type="term" value="F:metal ion binding"/>
    <property type="evidence" value="ECO:0007669"/>
    <property type="project" value="TreeGrafter"/>
</dbReference>
<evidence type="ECO:0000313" key="5">
    <source>
        <dbReference type="EMBL" id="KJU87336.1"/>
    </source>
</evidence>
<dbReference type="InterPro" id="IPR018369">
    <property type="entry name" value="Chaprnonin_Cpn10_CS"/>
</dbReference>
<keyword evidence="6" id="KW-1185">Reference proteome</keyword>
<comment type="similarity">
    <text evidence="1 3 4">Belongs to the GroES chaperonin family.</text>
</comment>
<dbReference type="SUPFAM" id="SSF50129">
    <property type="entry name" value="GroES-like"/>
    <property type="match status" value="1"/>
</dbReference>
<protein>
    <recommendedName>
        <fullName evidence="3">Co-chaperonin GroES</fullName>
    </recommendedName>
    <alternativeName>
        <fullName evidence="3">10 kDa chaperonin</fullName>
    </alternativeName>
    <alternativeName>
        <fullName evidence="3">Chaperonin-10</fullName>
        <shortName evidence="3">Cpn10</shortName>
    </alternativeName>
</protein>